<dbReference type="Pfam" id="PF07637">
    <property type="entry name" value="PSD5"/>
    <property type="match status" value="1"/>
</dbReference>
<feature type="domain" description="DUF1592" evidence="5">
    <location>
        <begin position="500"/>
        <end position="629"/>
    </location>
</feature>
<sequence length="856" mass="94920">MRRVVIAATLTLALGALAAEPQTKPRPTKAPPLREDFLKANCLACHNAQNASGKLDLTALSRNFDDPKAFGLWVKVHDRVRDGEMPPKEMPQPTASARAAFLKELTAPMLAAEDRRVRQQGRAVWRRMNRYEYENTLRDLLGAPWLQIKEMLPEDGEVARFNKVGEGLDVSHVQMSRYLTAADYALREVLAHQVAPPPTRKRYYAREQSGFTGHVLFTQFNGSPERATFPLMGNQADLPVLETKAPMTVGEKDPVRREQESMGVVASTYEPLEITFNRFRAPAAGRYKLRIAAHTFWAAPASEKRWWEPSRTNLSGGRTREPISLYAEVPPRLLRKLGTVEAGIEPTVGELDVYLLKGETIRPDAVRLFRSRPPGWHNPLAQKDGQPGVAFQWLEVEGPLPEAEPGYPRLFGDLPAQSDGKGKFTVTPRDPTTDAARLIRSFLTRAYRRPVRDSDVQPFLKLALRALDDNESFTEALLTAYSAILCSPAFVTLEERPGPLDSHALASRLAYFLGNSAPDPALRALADQGALKNPAVLRAQATRLLADPKSQRFVEAFLDYWLDLRKVAVVSPDETLYPDYYLDDYLVESARDETQSFFTELLQSNLPARNLVASDFVTVNARLASHYGLPGVQGVAFRKVPLPADSVRGGLLTQASVLKVTANGTTTSPVLRGAWIMERILGQPVPPPPAAVPAVEPDIRGAATIRQQLDKHRTDLTCKGCHAKIDPAGFALESFDVCGAWRERYRALGDGQRLPGYGKNGQPFTFHAALPVDATGALPDGRRFQDVRELKKLLLKDERQLARNLARQLVTYATGAPVRFGDRPKIEAILDRAAPTGYGVKSLIYAIVESELFRNK</sequence>
<dbReference type="EMBL" id="JACHGW010000002">
    <property type="protein sequence ID" value="MBB6050823.1"/>
    <property type="molecule type" value="Genomic_DNA"/>
</dbReference>
<dbReference type="InterPro" id="IPR013039">
    <property type="entry name" value="DUF1588"/>
</dbReference>
<evidence type="ECO:0000259" key="6">
    <source>
        <dbReference type="Pfam" id="PF07635"/>
    </source>
</evidence>
<feature type="domain" description="Cytochrome C Planctomycete-type" evidence="6">
    <location>
        <begin position="42"/>
        <end position="89"/>
    </location>
</feature>
<gene>
    <name evidence="8" type="ORF">HNQ39_002614</name>
</gene>
<feature type="domain" description="DUF1585" evidence="2">
    <location>
        <begin position="780"/>
        <end position="853"/>
    </location>
</feature>
<dbReference type="InterPro" id="IPR013042">
    <property type="entry name" value="DUF1592"/>
</dbReference>
<dbReference type="Pfam" id="PF07635">
    <property type="entry name" value="PSCyt1"/>
    <property type="match status" value="1"/>
</dbReference>
<dbReference type="Pfam" id="PF07631">
    <property type="entry name" value="PSD4"/>
    <property type="match status" value="1"/>
</dbReference>
<dbReference type="InterPro" id="IPR011478">
    <property type="entry name" value="DUF1585"/>
</dbReference>
<evidence type="ECO:0000259" key="5">
    <source>
        <dbReference type="Pfam" id="PF07631"/>
    </source>
</evidence>
<dbReference type="InterPro" id="IPR013036">
    <property type="entry name" value="DUF1587"/>
</dbReference>
<reference evidence="8 9" key="1">
    <citation type="submission" date="2020-08" db="EMBL/GenBank/DDBJ databases">
        <title>Genomic Encyclopedia of Type Strains, Phase IV (KMG-IV): sequencing the most valuable type-strain genomes for metagenomic binning, comparative biology and taxonomic classification.</title>
        <authorList>
            <person name="Goeker M."/>
        </authorList>
    </citation>
    <scope>NUCLEOTIDE SEQUENCE [LARGE SCALE GENOMIC DNA]</scope>
    <source>
        <strain evidence="8 9">DSM 23562</strain>
    </source>
</reference>
<keyword evidence="1" id="KW-0732">Signal</keyword>
<dbReference type="Pfam" id="PF07624">
    <property type="entry name" value="PSD2"/>
    <property type="match status" value="1"/>
</dbReference>
<feature type="signal peptide" evidence="1">
    <location>
        <begin position="1"/>
        <end position="18"/>
    </location>
</feature>
<proteinExistence type="predicted"/>
<protein>
    <recommendedName>
        <fullName evidence="10">DUF1592 domain-containing protein</fullName>
    </recommendedName>
</protein>
<evidence type="ECO:0000259" key="7">
    <source>
        <dbReference type="Pfam" id="PF07637"/>
    </source>
</evidence>
<evidence type="ECO:0000256" key="1">
    <source>
        <dbReference type="SAM" id="SignalP"/>
    </source>
</evidence>
<feature type="domain" description="DUF1588" evidence="4">
    <location>
        <begin position="648"/>
        <end position="744"/>
    </location>
</feature>
<feature type="domain" description="DUF1595" evidence="7">
    <location>
        <begin position="435"/>
        <end position="491"/>
    </location>
</feature>
<accession>A0A7W9W6Q0</accession>
<evidence type="ECO:0000259" key="3">
    <source>
        <dbReference type="Pfam" id="PF07626"/>
    </source>
</evidence>
<feature type="domain" description="DUF1587" evidence="3">
    <location>
        <begin position="126"/>
        <end position="190"/>
    </location>
</feature>
<feature type="chain" id="PRO_5030609180" description="DUF1592 domain-containing protein" evidence="1">
    <location>
        <begin position="19"/>
        <end position="856"/>
    </location>
</feature>
<evidence type="ECO:0000313" key="8">
    <source>
        <dbReference type="EMBL" id="MBB6050823.1"/>
    </source>
</evidence>
<comment type="caution">
    <text evidence="8">The sequence shown here is derived from an EMBL/GenBank/DDBJ whole genome shotgun (WGS) entry which is preliminary data.</text>
</comment>
<dbReference type="Pfam" id="PF07627">
    <property type="entry name" value="PSCyt3"/>
    <property type="match status" value="1"/>
</dbReference>
<evidence type="ECO:0000313" key="9">
    <source>
        <dbReference type="Proteomes" id="UP000520814"/>
    </source>
</evidence>
<dbReference type="Proteomes" id="UP000520814">
    <property type="component" value="Unassembled WGS sequence"/>
</dbReference>
<evidence type="ECO:0000259" key="2">
    <source>
        <dbReference type="Pfam" id="PF07624"/>
    </source>
</evidence>
<dbReference type="Pfam" id="PF07626">
    <property type="entry name" value="PSD3"/>
    <property type="match status" value="1"/>
</dbReference>
<organism evidence="8 9">
    <name type="scientific">Armatimonas rosea</name>
    <dbReference type="NCBI Taxonomy" id="685828"/>
    <lineage>
        <taxon>Bacteria</taxon>
        <taxon>Bacillati</taxon>
        <taxon>Armatimonadota</taxon>
        <taxon>Armatimonadia</taxon>
        <taxon>Armatimonadales</taxon>
        <taxon>Armatimonadaceae</taxon>
        <taxon>Armatimonas</taxon>
    </lineage>
</organism>
<dbReference type="InterPro" id="IPR011429">
    <property type="entry name" value="Cyt_c_Planctomycete-type"/>
</dbReference>
<dbReference type="InterPro" id="IPR013043">
    <property type="entry name" value="DUF1595"/>
</dbReference>
<evidence type="ECO:0000259" key="4">
    <source>
        <dbReference type="Pfam" id="PF07627"/>
    </source>
</evidence>
<dbReference type="AlphaFoldDB" id="A0A7W9W6Q0"/>
<name>A0A7W9W6Q0_ARMRO</name>
<dbReference type="RefSeq" id="WP_184196475.1">
    <property type="nucleotide sequence ID" value="NZ_JACHGW010000002.1"/>
</dbReference>
<keyword evidence="9" id="KW-1185">Reference proteome</keyword>
<evidence type="ECO:0008006" key="10">
    <source>
        <dbReference type="Google" id="ProtNLM"/>
    </source>
</evidence>